<comment type="similarity">
    <text evidence="2">Belongs to the peptidase U48 family.</text>
</comment>
<evidence type="ECO:0000256" key="3">
    <source>
        <dbReference type="ARBA" id="ARBA00022670"/>
    </source>
</evidence>
<proteinExistence type="inferred from homology"/>
<dbReference type="PANTHER" id="PTHR13046">
    <property type="entry name" value="PROTEASE U48 CAAX PRENYL PROTEASE RCE1"/>
    <property type="match status" value="1"/>
</dbReference>
<feature type="transmembrane region" description="Helical" evidence="13">
    <location>
        <begin position="276"/>
        <end position="296"/>
    </location>
</feature>
<organism evidence="15 16">
    <name type="scientific">Heterorhabditis bacteriophora</name>
    <name type="common">Entomopathogenic nematode worm</name>
    <dbReference type="NCBI Taxonomy" id="37862"/>
    <lineage>
        <taxon>Eukaryota</taxon>
        <taxon>Metazoa</taxon>
        <taxon>Ecdysozoa</taxon>
        <taxon>Nematoda</taxon>
        <taxon>Chromadorea</taxon>
        <taxon>Rhabditida</taxon>
        <taxon>Rhabditina</taxon>
        <taxon>Rhabditomorpha</taxon>
        <taxon>Strongyloidea</taxon>
        <taxon>Heterorhabditidae</taxon>
        <taxon>Heterorhabditis</taxon>
    </lineage>
</organism>
<evidence type="ECO:0000256" key="2">
    <source>
        <dbReference type="ARBA" id="ARBA00006897"/>
    </source>
</evidence>
<evidence type="ECO:0000256" key="11">
    <source>
        <dbReference type="ARBA" id="ARBA00049729"/>
    </source>
</evidence>
<name>A0A1I7X2B7_HETBA</name>
<feature type="transmembrane region" description="Helical" evidence="13">
    <location>
        <begin position="189"/>
        <end position="207"/>
    </location>
</feature>
<dbReference type="GO" id="GO:0004222">
    <property type="term" value="F:metalloendopeptidase activity"/>
    <property type="evidence" value="ECO:0007669"/>
    <property type="project" value="InterPro"/>
</dbReference>
<feature type="transmembrane region" description="Helical" evidence="13">
    <location>
        <begin position="246"/>
        <end position="264"/>
    </location>
</feature>
<dbReference type="GO" id="GO:0071586">
    <property type="term" value="P:CAAX-box protein processing"/>
    <property type="evidence" value="ECO:0007669"/>
    <property type="project" value="InterPro"/>
</dbReference>
<dbReference type="AlphaFoldDB" id="A0A1I7X2B7"/>
<keyword evidence="15" id="KW-1185">Reference proteome</keyword>
<dbReference type="PANTHER" id="PTHR13046:SF0">
    <property type="entry name" value="CAAX PRENYL PROTEASE 2"/>
    <property type="match status" value="1"/>
</dbReference>
<dbReference type="Pfam" id="PF02517">
    <property type="entry name" value="Rce1-like"/>
    <property type="match status" value="1"/>
</dbReference>
<protein>
    <recommendedName>
        <fullName evidence="12">CAAX prenyl protease 2</fullName>
        <ecNumber evidence="11">3.4.26.1</ecNumber>
    </recommendedName>
    <alternativeName>
        <fullName evidence="9">Farnesylated proteins-converting enzyme 2</fullName>
    </alternativeName>
</protein>
<dbReference type="Proteomes" id="UP000095283">
    <property type="component" value="Unplaced"/>
</dbReference>
<keyword evidence="3" id="KW-0645">Protease</keyword>
<evidence type="ECO:0000256" key="6">
    <source>
        <dbReference type="ARBA" id="ARBA00022824"/>
    </source>
</evidence>
<feature type="transmembrane region" description="Helical" evidence="13">
    <location>
        <begin position="40"/>
        <end position="59"/>
    </location>
</feature>
<evidence type="ECO:0000256" key="4">
    <source>
        <dbReference type="ARBA" id="ARBA00022692"/>
    </source>
</evidence>
<accession>A0A1I7X2B7</accession>
<keyword evidence="6" id="KW-0256">Endoplasmic reticulum</keyword>
<dbReference type="WBParaSite" id="Hba_11606">
    <property type="protein sequence ID" value="Hba_11606"/>
    <property type="gene ID" value="Hba_11606"/>
</dbReference>
<comment type="catalytic activity">
    <reaction evidence="10">
        <text>Hydrolyzes the peptide bond -P2-(S-farnesyl or geranylgeranyl)C-P1'-P2'-P3'-COOH where P1' and P2' are amino acids with aliphatic sidechains and P3' is any C-terminal residue.</text>
        <dbReference type="EC" id="3.4.26.1"/>
    </reaction>
</comment>
<sequence length="309" mass="35072">MGCGISVGLSLLFPLSYVGFLYVMDRNGTDRNDPASVKKRFIAAGINNVLSMTVTWIVLNQKDNHPLRSMGFRLDGSFNALVIPSVLVGVLYTGQWLMMYFDGQLKYIFSTREWRHSVVQITWVRDAIMAPITEEITFRCCSASLMIQCLSRSHTILICPLLFAASHFHHVGDDMRKGFSFSQAINRRAFQFLYTYVFGAYATYLFISTGHALAPIITHSLCNSLGLPLIMEIYGYPKRSQRNALWSAYFLGIAGFITLNMFCLEDLKEVTTITRFVEIVLPVFTRLTLNIMGYLISYEDIRMCKKGCT</sequence>
<dbReference type="InterPro" id="IPR003675">
    <property type="entry name" value="Rce1/LyrA-like_dom"/>
</dbReference>
<comment type="subcellular location">
    <subcellularLocation>
        <location evidence="1">Endoplasmic reticulum membrane</location>
        <topology evidence="1">Multi-pass membrane protein</topology>
    </subcellularLocation>
</comment>
<feature type="domain" description="CAAX prenyl protease 2/Lysostaphin resistance protein A-like" evidence="14">
    <location>
        <begin position="122"/>
        <end position="224"/>
    </location>
</feature>
<feature type="transmembrane region" description="Helical" evidence="13">
    <location>
        <begin position="79"/>
        <end position="101"/>
    </location>
</feature>
<keyword evidence="8 13" id="KW-0472">Membrane</keyword>
<feature type="transmembrane region" description="Helical" evidence="13">
    <location>
        <begin position="6"/>
        <end position="24"/>
    </location>
</feature>
<keyword evidence="5" id="KW-0378">Hydrolase</keyword>
<keyword evidence="4 13" id="KW-0812">Transmembrane</keyword>
<evidence type="ECO:0000256" key="13">
    <source>
        <dbReference type="SAM" id="Phobius"/>
    </source>
</evidence>
<evidence type="ECO:0000256" key="9">
    <source>
        <dbReference type="ARBA" id="ARBA00032607"/>
    </source>
</evidence>
<dbReference type="InterPro" id="IPR039731">
    <property type="entry name" value="Rce1"/>
</dbReference>
<evidence type="ECO:0000256" key="8">
    <source>
        <dbReference type="ARBA" id="ARBA00023136"/>
    </source>
</evidence>
<evidence type="ECO:0000256" key="12">
    <source>
        <dbReference type="ARBA" id="ARBA00049763"/>
    </source>
</evidence>
<evidence type="ECO:0000256" key="5">
    <source>
        <dbReference type="ARBA" id="ARBA00022801"/>
    </source>
</evidence>
<dbReference type="EC" id="3.4.26.1" evidence="11"/>
<reference evidence="16" key="1">
    <citation type="submission" date="2016-11" db="UniProtKB">
        <authorList>
            <consortium name="WormBaseParasite"/>
        </authorList>
    </citation>
    <scope>IDENTIFICATION</scope>
</reference>
<keyword evidence="7 13" id="KW-1133">Transmembrane helix</keyword>
<evidence type="ECO:0000313" key="16">
    <source>
        <dbReference type="WBParaSite" id="Hba_11606"/>
    </source>
</evidence>
<evidence type="ECO:0000256" key="7">
    <source>
        <dbReference type="ARBA" id="ARBA00022989"/>
    </source>
</evidence>
<dbReference type="GO" id="GO:0005789">
    <property type="term" value="C:endoplasmic reticulum membrane"/>
    <property type="evidence" value="ECO:0007669"/>
    <property type="project" value="UniProtKB-SubCell"/>
</dbReference>
<evidence type="ECO:0000256" key="10">
    <source>
        <dbReference type="ARBA" id="ARBA00047280"/>
    </source>
</evidence>
<evidence type="ECO:0000259" key="14">
    <source>
        <dbReference type="Pfam" id="PF02517"/>
    </source>
</evidence>
<evidence type="ECO:0000256" key="1">
    <source>
        <dbReference type="ARBA" id="ARBA00004477"/>
    </source>
</evidence>
<evidence type="ECO:0000313" key="15">
    <source>
        <dbReference type="Proteomes" id="UP000095283"/>
    </source>
</evidence>